<evidence type="ECO:0000313" key="2">
    <source>
        <dbReference type="EMBL" id="CAG6480325.1"/>
    </source>
</evidence>
<accession>A0A8D8BVC3</accession>
<proteinExistence type="predicted"/>
<keyword evidence="1" id="KW-0812">Transmembrane</keyword>
<keyword evidence="1" id="KW-0472">Membrane</keyword>
<evidence type="ECO:0000256" key="1">
    <source>
        <dbReference type="SAM" id="Phobius"/>
    </source>
</evidence>
<protein>
    <submittedName>
        <fullName evidence="2">(northern house mosquito) hypothetical protein</fullName>
    </submittedName>
</protein>
<name>A0A8D8BVC3_CULPI</name>
<feature type="transmembrane region" description="Helical" evidence="1">
    <location>
        <begin position="76"/>
        <end position="98"/>
    </location>
</feature>
<dbReference type="EMBL" id="HBUE01087924">
    <property type="protein sequence ID" value="CAG6480324.1"/>
    <property type="molecule type" value="Transcribed_RNA"/>
</dbReference>
<reference evidence="2" key="1">
    <citation type="submission" date="2021-05" db="EMBL/GenBank/DDBJ databases">
        <authorList>
            <person name="Alioto T."/>
            <person name="Alioto T."/>
            <person name="Gomez Garrido J."/>
        </authorList>
    </citation>
    <scope>NUCLEOTIDE SEQUENCE</scope>
</reference>
<sequence>MDGQWMLLPRRTYNLSCRTRWAIFKTYRSLVIFLLFLIFRVSSGISGLDLVDILARIVKKTASSNNHYLRIEVCSVAHLFTIVLMTVGSLILQISMIVCGSLTL</sequence>
<keyword evidence="1" id="KW-1133">Transmembrane helix</keyword>
<dbReference type="EMBL" id="HBUE01087925">
    <property type="protein sequence ID" value="CAG6480325.1"/>
    <property type="molecule type" value="Transcribed_RNA"/>
</dbReference>
<dbReference type="AlphaFoldDB" id="A0A8D8BVC3"/>
<feature type="transmembrane region" description="Helical" evidence="1">
    <location>
        <begin position="30"/>
        <end position="55"/>
    </location>
</feature>
<organism evidence="2">
    <name type="scientific">Culex pipiens</name>
    <name type="common">House mosquito</name>
    <dbReference type="NCBI Taxonomy" id="7175"/>
    <lineage>
        <taxon>Eukaryota</taxon>
        <taxon>Metazoa</taxon>
        <taxon>Ecdysozoa</taxon>
        <taxon>Arthropoda</taxon>
        <taxon>Hexapoda</taxon>
        <taxon>Insecta</taxon>
        <taxon>Pterygota</taxon>
        <taxon>Neoptera</taxon>
        <taxon>Endopterygota</taxon>
        <taxon>Diptera</taxon>
        <taxon>Nematocera</taxon>
        <taxon>Culicoidea</taxon>
        <taxon>Culicidae</taxon>
        <taxon>Culicinae</taxon>
        <taxon>Culicini</taxon>
        <taxon>Culex</taxon>
        <taxon>Culex</taxon>
    </lineage>
</organism>